<gene>
    <name evidence="10" type="primary">selU</name>
    <name evidence="10" type="ORF">NCTC8500_04117</name>
</gene>
<dbReference type="SMART" id="SM00450">
    <property type="entry name" value="RHOD"/>
    <property type="match status" value="1"/>
</dbReference>
<dbReference type="Pfam" id="PF26341">
    <property type="entry name" value="AAA_SelU"/>
    <property type="match status" value="1"/>
</dbReference>
<feature type="domain" description="Rhodanese" evidence="9">
    <location>
        <begin position="14"/>
        <end position="137"/>
    </location>
</feature>
<name>A0A377DXF8_ECOLX</name>
<dbReference type="FunFam" id="3.40.250.10:FF:000009">
    <property type="entry name" value="tRNA 2-selenouridine/geranyl-2-thiouridine synthase"/>
    <property type="match status" value="1"/>
</dbReference>
<dbReference type="GO" id="GO:0043828">
    <property type="term" value="F:tRNA 2-selenouridine synthase activity"/>
    <property type="evidence" value="ECO:0007669"/>
    <property type="project" value="UniProtKB-EC"/>
</dbReference>
<protein>
    <recommendedName>
        <fullName evidence="7">tRNA 2-selenouridine synthase</fullName>
        <ecNumber evidence="6">2.9.1.3</ecNumber>
    </recommendedName>
</protein>
<dbReference type="AlphaFoldDB" id="A0A377DXF8"/>
<comment type="function">
    <text evidence="4">Involved in the post-transcriptional modification of the uridine at the wobble position (U34) of tRNA(Lys), tRNA(Glu) and tRNA(Gln). Catalyzes the conversion of 2-thiouridine (S2U-RNA) to 2-selenouridine (Se2U-RNA). Acts in a two-step process involving geranylation of 2-thiouridine (S2U) to S-geranyl-2-thiouridine (geS2U) and subsequent selenation of the latter derivative to 2-selenouridine (Se2U) in the tRNA chain.</text>
</comment>
<reference evidence="10 11" key="1">
    <citation type="submission" date="2018-06" db="EMBL/GenBank/DDBJ databases">
        <authorList>
            <consortium name="Pathogen Informatics"/>
            <person name="Doyle S."/>
        </authorList>
    </citation>
    <scope>NUCLEOTIDE SEQUENCE [LARGE SCALE GENOMIC DNA]</scope>
    <source>
        <strain evidence="10 11">NCTC8500</strain>
    </source>
</reference>
<evidence type="ECO:0000256" key="1">
    <source>
        <dbReference type="ARBA" id="ARBA00022679"/>
    </source>
</evidence>
<comment type="catalytic activity">
    <reaction evidence="3">
        <text>5-methylaminomethyl-2-thiouridine(34) in tRNA + selenophosphate + (2E)-geranyl diphosphate + H2O + H(+) = 5-methylaminomethyl-2-selenouridine(34) in tRNA + (2E)-thiogeraniol + phosphate + diphosphate</text>
        <dbReference type="Rhea" id="RHEA:42716"/>
        <dbReference type="Rhea" id="RHEA-COMP:10195"/>
        <dbReference type="Rhea" id="RHEA-COMP:10196"/>
        <dbReference type="ChEBI" id="CHEBI:15377"/>
        <dbReference type="ChEBI" id="CHEBI:15378"/>
        <dbReference type="ChEBI" id="CHEBI:16144"/>
        <dbReference type="ChEBI" id="CHEBI:33019"/>
        <dbReference type="ChEBI" id="CHEBI:43474"/>
        <dbReference type="ChEBI" id="CHEBI:58057"/>
        <dbReference type="ChEBI" id="CHEBI:74455"/>
        <dbReference type="ChEBI" id="CHEBI:82743"/>
        <dbReference type="ChEBI" id="CHEBI:143703"/>
        <dbReference type="EC" id="2.9.1.3"/>
    </reaction>
    <physiologicalReaction direction="left-to-right" evidence="3">
        <dbReference type="Rhea" id="RHEA:42717"/>
    </physiologicalReaction>
</comment>
<dbReference type="NCBIfam" id="TIGR03167">
    <property type="entry name" value="tRNA_sel_U_synt"/>
    <property type="match status" value="1"/>
</dbReference>
<dbReference type="InterPro" id="IPR017582">
    <property type="entry name" value="SelU"/>
</dbReference>
<evidence type="ECO:0000256" key="6">
    <source>
        <dbReference type="ARBA" id="ARBA00066463"/>
    </source>
</evidence>
<evidence type="ECO:0000256" key="5">
    <source>
        <dbReference type="ARBA" id="ARBA00060843"/>
    </source>
</evidence>
<keyword evidence="2" id="KW-0711">Selenium</keyword>
<proteinExistence type="inferred from homology"/>
<dbReference type="EMBL" id="UGFG01000001">
    <property type="protein sequence ID" value="STM40270.1"/>
    <property type="molecule type" value="Genomic_DNA"/>
</dbReference>
<dbReference type="GO" id="GO:0002098">
    <property type="term" value="P:tRNA wobble uridine modification"/>
    <property type="evidence" value="ECO:0007669"/>
    <property type="project" value="InterPro"/>
</dbReference>
<dbReference type="PROSITE" id="PS50206">
    <property type="entry name" value="RHODANESE_3"/>
    <property type="match status" value="1"/>
</dbReference>
<dbReference type="PANTHER" id="PTHR30401">
    <property type="entry name" value="TRNA 2-SELENOURIDINE SYNTHASE"/>
    <property type="match status" value="1"/>
</dbReference>
<dbReference type="EC" id="2.9.1.3" evidence="6"/>
<sequence>MQERHTEQDYRALLIADTPIIDVRAPIEFEHGAMPAAINLPLMNNDERAAVGTCYKQQGSDAALALGHKLVAGEIRQQRMDAWRAACLQNPQGILCCARGGQRSHIVQSWLHAAGIDYPLVEGGYKALRQTAIQATIELAQKPIVLIGGCTGSGKTLLVQQQPNGVDLEGLARHRGSAFGRTLQPQLSQASFENLLAAEMLKNRRPSEFAPVGAGRRKPDDRFESPAGMPARANDSGGDCGGRRSV</sequence>
<keyword evidence="1 10" id="KW-0808">Transferase</keyword>
<evidence type="ECO:0000256" key="7">
    <source>
        <dbReference type="ARBA" id="ARBA00073823"/>
    </source>
</evidence>
<dbReference type="InterPro" id="IPR058840">
    <property type="entry name" value="AAA_SelU"/>
</dbReference>
<evidence type="ECO:0000256" key="2">
    <source>
        <dbReference type="ARBA" id="ARBA00023266"/>
    </source>
</evidence>
<accession>A0A377DXF8</accession>
<evidence type="ECO:0000313" key="11">
    <source>
        <dbReference type="Proteomes" id="UP000254429"/>
    </source>
</evidence>
<evidence type="ECO:0000256" key="3">
    <source>
        <dbReference type="ARBA" id="ARBA00050862"/>
    </source>
</evidence>
<dbReference type="SUPFAM" id="SSF52821">
    <property type="entry name" value="Rhodanese/Cell cycle control phosphatase"/>
    <property type="match status" value="1"/>
</dbReference>
<dbReference type="PANTHER" id="PTHR30401:SF0">
    <property type="entry name" value="TRNA 2-SELENOURIDINE SYNTHASE"/>
    <property type="match status" value="1"/>
</dbReference>
<evidence type="ECO:0000259" key="9">
    <source>
        <dbReference type="PROSITE" id="PS50206"/>
    </source>
</evidence>
<dbReference type="Gene3D" id="3.40.250.10">
    <property type="entry name" value="Rhodanese-like domain"/>
    <property type="match status" value="1"/>
</dbReference>
<dbReference type="Proteomes" id="UP000254429">
    <property type="component" value="Unassembled WGS sequence"/>
</dbReference>
<dbReference type="CDD" id="cd01520">
    <property type="entry name" value="RHOD_YbbB"/>
    <property type="match status" value="1"/>
</dbReference>
<dbReference type="InterPro" id="IPR036873">
    <property type="entry name" value="Rhodanese-like_dom_sf"/>
</dbReference>
<evidence type="ECO:0000256" key="4">
    <source>
        <dbReference type="ARBA" id="ARBA00055294"/>
    </source>
</evidence>
<evidence type="ECO:0000313" key="10">
    <source>
        <dbReference type="EMBL" id="STM40270.1"/>
    </source>
</evidence>
<organism evidence="10 11">
    <name type="scientific">Escherichia coli</name>
    <dbReference type="NCBI Taxonomy" id="562"/>
    <lineage>
        <taxon>Bacteria</taxon>
        <taxon>Pseudomonadati</taxon>
        <taxon>Pseudomonadota</taxon>
        <taxon>Gammaproteobacteria</taxon>
        <taxon>Enterobacterales</taxon>
        <taxon>Enterobacteriaceae</taxon>
        <taxon>Escherichia</taxon>
    </lineage>
</organism>
<feature type="region of interest" description="Disordered" evidence="8">
    <location>
        <begin position="207"/>
        <end position="246"/>
    </location>
</feature>
<evidence type="ECO:0000256" key="8">
    <source>
        <dbReference type="SAM" id="MobiDB-lite"/>
    </source>
</evidence>
<comment type="similarity">
    <text evidence="5">Belongs to the SelU family.</text>
</comment>
<dbReference type="InterPro" id="IPR001763">
    <property type="entry name" value="Rhodanese-like_dom"/>
</dbReference>